<evidence type="ECO:0008006" key="3">
    <source>
        <dbReference type="Google" id="ProtNLM"/>
    </source>
</evidence>
<dbReference type="EMBL" id="JARKNE010000006">
    <property type="protein sequence ID" value="KAK5826027.1"/>
    <property type="molecule type" value="Genomic_DNA"/>
</dbReference>
<dbReference type="Proteomes" id="UP001358586">
    <property type="component" value="Chromosome 6"/>
</dbReference>
<accession>A0ABR0PNM3</accession>
<evidence type="ECO:0000313" key="1">
    <source>
        <dbReference type="EMBL" id="KAK5826027.1"/>
    </source>
</evidence>
<organism evidence="1 2">
    <name type="scientific">Gossypium arboreum</name>
    <name type="common">Tree cotton</name>
    <name type="synonym">Gossypium nanking</name>
    <dbReference type="NCBI Taxonomy" id="29729"/>
    <lineage>
        <taxon>Eukaryota</taxon>
        <taxon>Viridiplantae</taxon>
        <taxon>Streptophyta</taxon>
        <taxon>Embryophyta</taxon>
        <taxon>Tracheophyta</taxon>
        <taxon>Spermatophyta</taxon>
        <taxon>Magnoliopsida</taxon>
        <taxon>eudicotyledons</taxon>
        <taxon>Gunneridae</taxon>
        <taxon>Pentapetalae</taxon>
        <taxon>rosids</taxon>
        <taxon>malvids</taxon>
        <taxon>Malvales</taxon>
        <taxon>Malvaceae</taxon>
        <taxon>Malvoideae</taxon>
        <taxon>Gossypium</taxon>
    </lineage>
</organism>
<reference evidence="1 2" key="1">
    <citation type="submission" date="2023-03" db="EMBL/GenBank/DDBJ databases">
        <title>WGS of Gossypium arboreum.</title>
        <authorList>
            <person name="Yu D."/>
        </authorList>
    </citation>
    <scope>NUCLEOTIDE SEQUENCE [LARGE SCALE GENOMIC DNA]</scope>
    <source>
        <tissue evidence="1">Leaf</tissue>
    </source>
</reference>
<proteinExistence type="predicted"/>
<dbReference type="InterPro" id="IPR052929">
    <property type="entry name" value="RNase_H-like_EbsB-rel"/>
</dbReference>
<dbReference type="PANTHER" id="PTHR47074:SF61">
    <property type="entry name" value="RNASE H TYPE-1 DOMAIN-CONTAINING PROTEIN"/>
    <property type="match status" value="1"/>
</dbReference>
<name>A0ABR0PNM3_GOSAR</name>
<comment type="caution">
    <text evidence="1">The sequence shown here is derived from an EMBL/GenBank/DDBJ whole genome shotgun (WGS) entry which is preliminary data.</text>
</comment>
<evidence type="ECO:0000313" key="2">
    <source>
        <dbReference type="Proteomes" id="UP001358586"/>
    </source>
</evidence>
<sequence length="203" mass="22995">MEGGGPERNLEVVYPRCGVADENIDHIFRECPVAREVWISLNLEWVLTNLFLSHWEWFTWVFKNSSSIQCRVFCCSLWAIWTARNKALHEGKKSTGPEIVACINKYIKELEGCEIQDFTTRHESIGWCPPIDSIVKLNFNAAFDDSQAKLVSWVVARNASGEVLTFKTEVHGEVASSFAEEALACLQAMFLGKQMGFISDIIE</sequence>
<protein>
    <recommendedName>
        <fullName evidence="3">Reverse transcriptase zinc-binding domain-containing protein</fullName>
    </recommendedName>
</protein>
<dbReference type="PANTHER" id="PTHR47074">
    <property type="entry name" value="BNAC02G40300D PROTEIN"/>
    <property type="match status" value="1"/>
</dbReference>
<keyword evidence="2" id="KW-1185">Reference proteome</keyword>
<gene>
    <name evidence="1" type="ORF">PVK06_020932</name>
</gene>